<keyword evidence="2" id="KW-1003">Cell membrane</keyword>
<dbReference type="Proteomes" id="UP000001551">
    <property type="component" value="Chromosome"/>
</dbReference>
<dbReference type="Pfam" id="PF01618">
    <property type="entry name" value="MotA_ExbB"/>
    <property type="match status" value="1"/>
</dbReference>
<evidence type="ECO:0000259" key="8">
    <source>
        <dbReference type="Pfam" id="PF01618"/>
    </source>
</evidence>
<dbReference type="GO" id="GO:0006935">
    <property type="term" value="P:chemotaxis"/>
    <property type="evidence" value="ECO:0007669"/>
    <property type="project" value="InterPro"/>
</dbReference>
<dbReference type="GO" id="GO:0015031">
    <property type="term" value="P:protein transport"/>
    <property type="evidence" value="ECO:0007669"/>
    <property type="project" value="UniProtKB-KW"/>
</dbReference>
<reference evidence="9 10" key="1">
    <citation type="submission" date="2010-12" db="EMBL/GenBank/DDBJ databases">
        <title>Complete sequence of Ethanoligenens harbinense YUAN-3.</title>
        <authorList>
            <person name="Lucas S."/>
            <person name="Copeland A."/>
            <person name="Lapidus A."/>
            <person name="Cheng J.-F."/>
            <person name="Bruce D."/>
            <person name="Goodwin L."/>
            <person name="Pitluck S."/>
            <person name="Chertkov O."/>
            <person name="Misra M."/>
            <person name="Detter J.C."/>
            <person name="Han C."/>
            <person name="Tapia R."/>
            <person name="Land M."/>
            <person name="Hauser L."/>
            <person name="Jeffries C."/>
            <person name="Kyrpides N."/>
            <person name="Ivanova N."/>
            <person name="Mikhailova N."/>
            <person name="Wang A."/>
            <person name="Mouttaki H."/>
            <person name="He Z."/>
            <person name="Zhou J."/>
            <person name="Hemme C.L."/>
            <person name="Woyke T."/>
        </authorList>
    </citation>
    <scope>NUCLEOTIDE SEQUENCE [LARGE SCALE GENOMIC DNA]</scope>
    <source>
        <strain evidence="10">DSM 18485 / JCM 12961 / CGMCC 1.5033 / YUAN-3</strain>
    </source>
</reference>
<organism evidence="9 10">
    <name type="scientific">Ethanoligenens harbinense (strain DSM 18485 / JCM 12961 / CGMCC 1.5033 / YUAN-3)</name>
    <dbReference type="NCBI Taxonomy" id="663278"/>
    <lineage>
        <taxon>Bacteria</taxon>
        <taxon>Bacillati</taxon>
        <taxon>Bacillota</taxon>
        <taxon>Clostridia</taxon>
        <taxon>Eubacteriales</taxon>
        <taxon>Oscillospiraceae</taxon>
        <taxon>Ethanoligenens</taxon>
    </lineage>
</organism>
<comment type="similarity">
    <text evidence="6">Belongs to the exbB/tolQ family.</text>
</comment>
<evidence type="ECO:0000256" key="2">
    <source>
        <dbReference type="ARBA" id="ARBA00022475"/>
    </source>
</evidence>
<dbReference type="InterPro" id="IPR047055">
    <property type="entry name" value="MotA-like"/>
</dbReference>
<dbReference type="AlphaFoldDB" id="E6U6J1"/>
<keyword evidence="3 7" id="KW-0812">Transmembrane</keyword>
<feature type="transmembrane region" description="Helical" evidence="7">
    <location>
        <begin position="30"/>
        <end position="48"/>
    </location>
</feature>
<dbReference type="KEGG" id="eha:Ethha_2568"/>
<accession>E6U6J1</accession>
<dbReference type="RefSeq" id="WP_013486404.1">
    <property type="nucleotide sequence ID" value="NC_014828.1"/>
</dbReference>
<keyword evidence="5 7" id="KW-0472">Membrane</keyword>
<dbReference type="eggNOG" id="COG1291">
    <property type="taxonomic scope" value="Bacteria"/>
</dbReference>
<name>E6U6J1_ETHHY</name>
<feature type="domain" description="MotA/TolQ/ExbB proton channel" evidence="8">
    <location>
        <begin position="98"/>
        <end position="214"/>
    </location>
</feature>
<dbReference type="GO" id="GO:0005886">
    <property type="term" value="C:plasma membrane"/>
    <property type="evidence" value="ECO:0007669"/>
    <property type="project" value="UniProtKB-SubCell"/>
</dbReference>
<dbReference type="HOGENOM" id="CLU_079895_1_0_9"/>
<evidence type="ECO:0000256" key="4">
    <source>
        <dbReference type="ARBA" id="ARBA00022989"/>
    </source>
</evidence>
<comment type="subcellular location">
    <subcellularLocation>
        <location evidence="1">Cell membrane</location>
        <topology evidence="1">Multi-pass membrane protein</topology>
    </subcellularLocation>
    <subcellularLocation>
        <location evidence="6">Membrane</location>
        <topology evidence="6">Multi-pass membrane protein</topology>
    </subcellularLocation>
</comment>
<dbReference type="GO" id="GO:0071978">
    <property type="term" value="P:bacterial-type flagellum-dependent swarming motility"/>
    <property type="evidence" value="ECO:0007669"/>
    <property type="project" value="InterPro"/>
</dbReference>
<evidence type="ECO:0000313" key="10">
    <source>
        <dbReference type="Proteomes" id="UP000001551"/>
    </source>
</evidence>
<gene>
    <name evidence="9" type="ordered locus">Ethha_2568</name>
</gene>
<feature type="transmembrane region" description="Helical" evidence="7">
    <location>
        <begin position="177"/>
        <end position="199"/>
    </location>
</feature>
<keyword evidence="6" id="KW-0813">Transport</keyword>
<sequence length="251" mass="26457">MSFVVGLICCAALFAAFILGGGNPALLLDGRSALLVVGGMAALGCMGLPGGMLRDRLGAAVLAMRRTESKKLEEELFSLARLAREKGLIALEDAEPRVSDALVREGLLLISGGASPETVRAVLEKQADCQKAREHAAQELFERMAYLAIGVGGAGTLLKTVLMLHRYAGPQTLAPGIAAALLPVAYGALAAYVVMLPLAARVRAGAERQEIQRQAAIEGILAVQAGEPMFVVQERLRTILHPIVKQARRAS</sequence>
<dbReference type="EMBL" id="CP002400">
    <property type="protein sequence ID" value="ADU28061.1"/>
    <property type="molecule type" value="Genomic_DNA"/>
</dbReference>
<dbReference type="PANTHER" id="PTHR30433">
    <property type="entry name" value="CHEMOTAXIS PROTEIN MOTA"/>
    <property type="match status" value="1"/>
</dbReference>
<evidence type="ECO:0000256" key="3">
    <source>
        <dbReference type="ARBA" id="ARBA00022692"/>
    </source>
</evidence>
<evidence type="ECO:0000256" key="5">
    <source>
        <dbReference type="ARBA" id="ARBA00023136"/>
    </source>
</evidence>
<proteinExistence type="inferred from homology"/>
<evidence type="ECO:0000313" key="9">
    <source>
        <dbReference type="EMBL" id="ADU28061.1"/>
    </source>
</evidence>
<keyword evidence="6" id="KW-0653">Protein transport</keyword>
<protein>
    <submittedName>
        <fullName evidence="9">MotA/TolQ/ExbB proton channel</fullName>
    </submittedName>
</protein>
<feature type="transmembrane region" description="Helical" evidence="7">
    <location>
        <begin position="145"/>
        <end position="165"/>
    </location>
</feature>
<evidence type="ECO:0000256" key="1">
    <source>
        <dbReference type="ARBA" id="ARBA00004651"/>
    </source>
</evidence>
<evidence type="ECO:0000256" key="6">
    <source>
        <dbReference type="RuleBase" id="RU004057"/>
    </source>
</evidence>
<dbReference type="InterPro" id="IPR002898">
    <property type="entry name" value="MotA_ExbB_proton_chnl"/>
</dbReference>
<keyword evidence="10" id="KW-1185">Reference proteome</keyword>
<evidence type="ECO:0000256" key="7">
    <source>
        <dbReference type="SAM" id="Phobius"/>
    </source>
</evidence>
<keyword evidence="4 7" id="KW-1133">Transmembrane helix</keyword>
<dbReference type="STRING" id="663278.Ethha_2568"/>